<feature type="transmembrane region" description="Helical" evidence="7">
    <location>
        <begin position="122"/>
        <end position="139"/>
    </location>
</feature>
<feature type="transmembrane region" description="Helical" evidence="7">
    <location>
        <begin position="14"/>
        <end position="37"/>
    </location>
</feature>
<sequence length="191" mass="21112">MRCIPSFLGEGMKIYIDLFVSWFKMGLFTFGGGYAMLPMIQKEVIEKHKWATEEEVMDYYAIGQCTPGIIAVNTATFIGYYQKGVLGGIVATLGVITPSLIIISLIATALSNFAQITIVQNALAGIRVAVCYLMITSIIKLWKSSIKDTTGIIIFCGAFILSYFLDFSVVITILLSAFIGVVIRNIRRRKI</sequence>
<dbReference type="Proteomes" id="UP000243297">
    <property type="component" value="Unassembled WGS sequence"/>
</dbReference>
<dbReference type="InterPro" id="IPR052518">
    <property type="entry name" value="CHR_Transporter"/>
</dbReference>
<feature type="transmembrane region" description="Helical" evidence="7">
    <location>
        <begin position="86"/>
        <end position="110"/>
    </location>
</feature>
<keyword evidence="5 7" id="KW-1133">Transmembrane helix</keyword>
<keyword evidence="6 7" id="KW-0472">Membrane</keyword>
<evidence type="ECO:0000256" key="1">
    <source>
        <dbReference type="ARBA" id="ARBA00004651"/>
    </source>
</evidence>
<dbReference type="GO" id="GO:0005886">
    <property type="term" value="C:plasma membrane"/>
    <property type="evidence" value="ECO:0007669"/>
    <property type="project" value="UniProtKB-SubCell"/>
</dbReference>
<dbReference type="PANTHER" id="PTHR43663:SF1">
    <property type="entry name" value="CHROMATE TRANSPORTER"/>
    <property type="match status" value="1"/>
</dbReference>
<evidence type="ECO:0000256" key="5">
    <source>
        <dbReference type="ARBA" id="ARBA00022989"/>
    </source>
</evidence>
<comment type="subcellular location">
    <subcellularLocation>
        <location evidence="1">Cell membrane</location>
        <topology evidence="1">Multi-pass membrane protein</topology>
    </subcellularLocation>
</comment>
<evidence type="ECO:0000256" key="3">
    <source>
        <dbReference type="ARBA" id="ARBA00022475"/>
    </source>
</evidence>
<proteinExistence type="inferred from homology"/>
<comment type="similarity">
    <text evidence="2">Belongs to the chromate ion transporter (CHR) (TC 2.A.51) family.</text>
</comment>
<keyword evidence="9" id="KW-1185">Reference proteome</keyword>
<gene>
    <name evidence="8" type="ORF">SAMN02745191_0361</name>
</gene>
<keyword evidence="3" id="KW-1003">Cell membrane</keyword>
<dbReference type="GO" id="GO:0015109">
    <property type="term" value="F:chromate transmembrane transporter activity"/>
    <property type="evidence" value="ECO:0007669"/>
    <property type="project" value="InterPro"/>
</dbReference>
<dbReference type="PANTHER" id="PTHR43663">
    <property type="entry name" value="CHROMATE TRANSPORT PROTEIN-RELATED"/>
    <property type="match status" value="1"/>
</dbReference>
<evidence type="ECO:0000256" key="2">
    <source>
        <dbReference type="ARBA" id="ARBA00005262"/>
    </source>
</evidence>
<feature type="transmembrane region" description="Helical" evidence="7">
    <location>
        <begin position="151"/>
        <end position="183"/>
    </location>
</feature>
<dbReference type="EMBL" id="FUWY01000001">
    <property type="protein sequence ID" value="SJZ38222.1"/>
    <property type="molecule type" value="Genomic_DNA"/>
</dbReference>
<feature type="transmembrane region" description="Helical" evidence="7">
    <location>
        <begin position="58"/>
        <end position="80"/>
    </location>
</feature>
<dbReference type="Pfam" id="PF02417">
    <property type="entry name" value="Chromate_transp"/>
    <property type="match status" value="1"/>
</dbReference>
<evidence type="ECO:0000313" key="8">
    <source>
        <dbReference type="EMBL" id="SJZ38222.1"/>
    </source>
</evidence>
<keyword evidence="4 7" id="KW-0812">Transmembrane</keyword>
<organism evidence="8 9">
    <name type="scientific">Anaerorhabdus furcosa</name>
    <dbReference type="NCBI Taxonomy" id="118967"/>
    <lineage>
        <taxon>Bacteria</taxon>
        <taxon>Bacillati</taxon>
        <taxon>Bacillota</taxon>
        <taxon>Erysipelotrichia</taxon>
        <taxon>Erysipelotrichales</taxon>
        <taxon>Erysipelotrichaceae</taxon>
        <taxon>Anaerorhabdus</taxon>
    </lineage>
</organism>
<dbReference type="AlphaFoldDB" id="A0A1T4K738"/>
<evidence type="ECO:0000313" key="9">
    <source>
        <dbReference type="Proteomes" id="UP000243297"/>
    </source>
</evidence>
<dbReference type="STRING" id="118967.SAMN02745191_0361"/>
<dbReference type="InterPro" id="IPR003370">
    <property type="entry name" value="Chromate_transpt"/>
</dbReference>
<accession>A0A1T4K738</accession>
<protein>
    <submittedName>
        <fullName evidence="8">Chromate transporter</fullName>
    </submittedName>
</protein>
<reference evidence="9" key="1">
    <citation type="submission" date="2017-02" db="EMBL/GenBank/DDBJ databases">
        <authorList>
            <person name="Varghese N."/>
            <person name="Submissions S."/>
        </authorList>
    </citation>
    <scope>NUCLEOTIDE SEQUENCE [LARGE SCALE GENOMIC DNA]</scope>
    <source>
        <strain evidence="9">ATCC 25662</strain>
    </source>
</reference>
<evidence type="ECO:0000256" key="4">
    <source>
        <dbReference type="ARBA" id="ARBA00022692"/>
    </source>
</evidence>
<name>A0A1T4K738_9FIRM</name>
<evidence type="ECO:0000256" key="7">
    <source>
        <dbReference type="SAM" id="Phobius"/>
    </source>
</evidence>
<evidence type="ECO:0000256" key="6">
    <source>
        <dbReference type="ARBA" id="ARBA00023136"/>
    </source>
</evidence>